<dbReference type="PANTHER" id="PTHR37258:SF1">
    <property type="entry name" value="FANTOM PROTEIN"/>
    <property type="match status" value="1"/>
</dbReference>
<feature type="region of interest" description="Disordered" evidence="1">
    <location>
        <begin position="18"/>
        <end position="75"/>
    </location>
</feature>
<accession>A0AAP0K6M5</accession>
<protein>
    <submittedName>
        <fullName evidence="2">Uncharacterized protein</fullName>
    </submittedName>
</protein>
<feature type="compositionally biased region" description="Polar residues" evidence="1">
    <location>
        <begin position="39"/>
        <end position="58"/>
    </location>
</feature>
<gene>
    <name evidence="2" type="ORF">Sjap_006002</name>
</gene>
<keyword evidence="3" id="KW-1185">Reference proteome</keyword>
<organism evidence="2 3">
    <name type="scientific">Stephania japonica</name>
    <dbReference type="NCBI Taxonomy" id="461633"/>
    <lineage>
        <taxon>Eukaryota</taxon>
        <taxon>Viridiplantae</taxon>
        <taxon>Streptophyta</taxon>
        <taxon>Embryophyta</taxon>
        <taxon>Tracheophyta</taxon>
        <taxon>Spermatophyta</taxon>
        <taxon>Magnoliopsida</taxon>
        <taxon>Ranunculales</taxon>
        <taxon>Menispermaceae</taxon>
        <taxon>Menispermoideae</taxon>
        <taxon>Cissampelideae</taxon>
        <taxon>Stephania</taxon>
    </lineage>
</organism>
<sequence length="279" mass="31807">MICSTSTTKSTTNWLDRLRSTKEFPPLNDNADLEDFLSRNPNSNPHSTPQNTDQNQVTDRPKQHDPDENRTKRDDWFDISTALAELFDMGESKRFGCCETKSSQKKREGGGGGGDGVAALLPSSADNNVAGTKTKKRSGGGDRDRFAATMAEADRYSRVDVTVIDMSVPVWRSEKVIFRKGSVWKVRDKNSKCRKISSLRKKKRKESQFDEEVEGMKKEKRRKKKRKKKKKQKVYVSFPSLPPPPRPCPGDLKEVRVPNDRVDSFVEVRFRNEDLISYS</sequence>
<name>A0AAP0K6M5_9MAGN</name>
<dbReference type="PANTHER" id="PTHR37258">
    <property type="entry name" value="FANTOM PROTEIN"/>
    <property type="match status" value="1"/>
</dbReference>
<proteinExistence type="predicted"/>
<evidence type="ECO:0000313" key="2">
    <source>
        <dbReference type="EMBL" id="KAK9146099.1"/>
    </source>
</evidence>
<dbReference type="Proteomes" id="UP001417504">
    <property type="component" value="Unassembled WGS sequence"/>
</dbReference>
<feature type="region of interest" description="Disordered" evidence="1">
    <location>
        <begin position="99"/>
        <end position="143"/>
    </location>
</feature>
<evidence type="ECO:0000313" key="3">
    <source>
        <dbReference type="Proteomes" id="UP001417504"/>
    </source>
</evidence>
<feature type="compositionally biased region" description="Basic residues" evidence="1">
    <location>
        <begin position="196"/>
        <end position="205"/>
    </location>
</feature>
<dbReference type="AlphaFoldDB" id="A0AAP0K6M5"/>
<feature type="compositionally biased region" description="Basic and acidic residues" evidence="1">
    <location>
        <begin position="59"/>
        <end position="75"/>
    </location>
</feature>
<comment type="caution">
    <text evidence="2">The sequence shown here is derived from an EMBL/GenBank/DDBJ whole genome shotgun (WGS) entry which is preliminary data.</text>
</comment>
<evidence type="ECO:0000256" key="1">
    <source>
        <dbReference type="SAM" id="MobiDB-lite"/>
    </source>
</evidence>
<feature type="region of interest" description="Disordered" evidence="1">
    <location>
        <begin position="196"/>
        <end position="254"/>
    </location>
</feature>
<dbReference type="EMBL" id="JBBNAE010000002">
    <property type="protein sequence ID" value="KAK9146099.1"/>
    <property type="molecule type" value="Genomic_DNA"/>
</dbReference>
<feature type="compositionally biased region" description="Basic residues" evidence="1">
    <location>
        <begin position="218"/>
        <end position="233"/>
    </location>
</feature>
<reference evidence="2 3" key="1">
    <citation type="submission" date="2024-01" db="EMBL/GenBank/DDBJ databases">
        <title>Genome assemblies of Stephania.</title>
        <authorList>
            <person name="Yang L."/>
        </authorList>
    </citation>
    <scope>NUCLEOTIDE SEQUENCE [LARGE SCALE GENOMIC DNA]</scope>
    <source>
        <strain evidence="2">QJT</strain>
        <tissue evidence="2">Leaf</tissue>
    </source>
</reference>